<proteinExistence type="predicted"/>
<evidence type="ECO:0000313" key="2">
    <source>
        <dbReference type="EMBL" id="PQA86928.1"/>
    </source>
</evidence>
<evidence type="ECO:0000313" key="3">
    <source>
        <dbReference type="Proteomes" id="UP000239504"/>
    </source>
</evidence>
<dbReference type="GO" id="GO:0009086">
    <property type="term" value="P:methionine biosynthetic process"/>
    <property type="evidence" value="ECO:0007669"/>
    <property type="project" value="InterPro"/>
</dbReference>
<dbReference type="SUPFAM" id="SSF51726">
    <property type="entry name" value="UROD/MetE-like"/>
    <property type="match status" value="1"/>
</dbReference>
<accession>A0A2S7K3A8</accession>
<dbReference type="Proteomes" id="UP000239504">
    <property type="component" value="Unassembled WGS sequence"/>
</dbReference>
<dbReference type="GO" id="GO:0008270">
    <property type="term" value="F:zinc ion binding"/>
    <property type="evidence" value="ECO:0007669"/>
    <property type="project" value="InterPro"/>
</dbReference>
<dbReference type="InterPro" id="IPR002629">
    <property type="entry name" value="Met_Synth_C/arc"/>
</dbReference>
<dbReference type="Gene3D" id="3.20.20.210">
    <property type="match status" value="1"/>
</dbReference>
<comment type="caution">
    <text evidence="2">The sequence shown here is derived from an EMBL/GenBank/DDBJ whole genome shotgun (WGS) entry which is preliminary data.</text>
</comment>
<protein>
    <submittedName>
        <fullName evidence="2">Epoxyalkane--coenzyme M transferase</fullName>
    </submittedName>
</protein>
<feature type="domain" description="Cobalamin-independent methionine synthase MetE C-terminal/archaeal" evidence="1">
    <location>
        <begin position="34"/>
        <end position="374"/>
    </location>
</feature>
<reference evidence="2 3" key="1">
    <citation type="submission" date="2017-12" db="EMBL/GenBank/DDBJ databases">
        <authorList>
            <person name="Hurst M.R.H."/>
        </authorList>
    </citation>
    <scope>NUCLEOTIDE SEQUENCE [LARGE SCALE GENOMIC DNA]</scope>
    <source>
        <strain evidence="2 3">SY-3-19</strain>
    </source>
</reference>
<dbReference type="EMBL" id="PJCH01000011">
    <property type="protein sequence ID" value="PQA86928.1"/>
    <property type="molecule type" value="Genomic_DNA"/>
</dbReference>
<dbReference type="InterPro" id="IPR038071">
    <property type="entry name" value="UROD/MetE-like_sf"/>
</dbReference>
<dbReference type="PANTHER" id="PTHR43844:SF2">
    <property type="entry name" value="SYNTHASE, VITAMIN-B12 INDEPENDENT, PUTATIVE (AFU_ORTHOLOGUE AFUA_3G12060)-RELATED"/>
    <property type="match status" value="1"/>
</dbReference>
<keyword evidence="2" id="KW-0808">Transferase</keyword>
<gene>
    <name evidence="2" type="ORF">CW354_15790</name>
</gene>
<sequence>MLAVKARSSARVSKCAGSLISRKNGVNLVSKIDTTHVGSLPRGPELVEPLLARDHGEEYDVEEFDRLVQAAIDDAVAKQVEAGVTIVSDGELGKVGYSTYMTERLEGFGGHIDRKPARDLAAHPDLVKKLSAIMGSQEFTRAACIGPVKLKNLEPAHEDVRRFKHAMEKNGKGVKGFLNAASPGLITAFQPNQYYPSHEAYLADLATAMRPEYEAIIEAGFDLQFDCPDLAMSRHTGYQDASDEEFLKIAEANVEALNAATEGFPADRLRMHVCWGNYEGPHDCDISLEKIIDIILKARPATILFEAANPRHEHEWAVWKETKIPDEKKLAPGLIDTCSNYVEHPQLIAQRLEHFIPIVGKDRVIASTDCGFGTFAGYGKIDPDVTWKKLRALREGADIAAAA</sequence>
<keyword evidence="3" id="KW-1185">Reference proteome</keyword>
<name>A0A2S7K3A8_9PROT</name>
<organism evidence="2 3">
    <name type="scientific">Hyphococcus luteus</name>
    <dbReference type="NCBI Taxonomy" id="2058213"/>
    <lineage>
        <taxon>Bacteria</taxon>
        <taxon>Pseudomonadati</taxon>
        <taxon>Pseudomonadota</taxon>
        <taxon>Alphaproteobacteria</taxon>
        <taxon>Parvularculales</taxon>
        <taxon>Parvularculaceae</taxon>
        <taxon>Hyphococcus</taxon>
    </lineage>
</organism>
<evidence type="ECO:0000259" key="1">
    <source>
        <dbReference type="Pfam" id="PF01717"/>
    </source>
</evidence>
<dbReference type="GO" id="GO:0003871">
    <property type="term" value="F:5-methyltetrahydropteroyltriglutamate-homocysteine S-methyltransferase activity"/>
    <property type="evidence" value="ECO:0007669"/>
    <property type="project" value="InterPro"/>
</dbReference>
<dbReference type="OrthoDB" id="244285at2"/>
<dbReference type="PANTHER" id="PTHR43844">
    <property type="entry name" value="METHIONINE SYNTHASE"/>
    <property type="match status" value="1"/>
</dbReference>
<dbReference type="Pfam" id="PF01717">
    <property type="entry name" value="Meth_synt_2"/>
    <property type="match status" value="1"/>
</dbReference>
<dbReference type="AlphaFoldDB" id="A0A2S7K3A8"/>
<dbReference type="CDD" id="cd03311">
    <property type="entry name" value="CIMS_C_terminal_like"/>
    <property type="match status" value="1"/>
</dbReference>